<sequence>MRRSNLQETDDRELIARAAKGDREAFGAIYERYVFKVFRHVYYLTNDPSSATSIT</sequence>
<organism evidence="1">
    <name type="scientific">marine sediment metagenome</name>
    <dbReference type="NCBI Taxonomy" id="412755"/>
    <lineage>
        <taxon>unclassified sequences</taxon>
        <taxon>metagenomes</taxon>
        <taxon>ecological metagenomes</taxon>
    </lineage>
</organism>
<gene>
    <name evidence="1" type="ORF">LCGC14_2012400</name>
</gene>
<dbReference type="GO" id="GO:0003700">
    <property type="term" value="F:DNA-binding transcription factor activity"/>
    <property type="evidence" value="ECO:0007669"/>
    <property type="project" value="InterPro"/>
</dbReference>
<dbReference type="InterPro" id="IPR013325">
    <property type="entry name" value="RNA_pol_sigma_r2"/>
</dbReference>
<dbReference type="Gene3D" id="1.10.1740.10">
    <property type="match status" value="1"/>
</dbReference>
<protein>
    <recommendedName>
        <fullName evidence="2">RNA polymerase sigma-70 region 2 domain-containing protein</fullName>
    </recommendedName>
</protein>
<proteinExistence type="predicted"/>
<comment type="caution">
    <text evidence="1">The sequence shown here is derived from an EMBL/GenBank/DDBJ whole genome shotgun (WGS) entry which is preliminary data.</text>
</comment>
<dbReference type="EMBL" id="LAZR01023094">
    <property type="protein sequence ID" value="KKL79681.1"/>
    <property type="molecule type" value="Genomic_DNA"/>
</dbReference>
<reference evidence="1" key="1">
    <citation type="journal article" date="2015" name="Nature">
        <title>Complex archaea that bridge the gap between prokaryotes and eukaryotes.</title>
        <authorList>
            <person name="Spang A."/>
            <person name="Saw J.H."/>
            <person name="Jorgensen S.L."/>
            <person name="Zaremba-Niedzwiedzka K."/>
            <person name="Martijn J."/>
            <person name="Lind A.E."/>
            <person name="van Eijk R."/>
            <person name="Schleper C."/>
            <person name="Guy L."/>
            <person name="Ettema T.J."/>
        </authorList>
    </citation>
    <scope>NUCLEOTIDE SEQUENCE</scope>
</reference>
<dbReference type="AlphaFoldDB" id="A0A0F9FMD2"/>
<evidence type="ECO:0000313" key="1">
    <source>
        <dbReference type="EMBL" id="KKL79681.1"/>
    </source>
</evidence>
<dbReference type="GO" id="GO:0006352">
    <property type="term" value="P:DNA-templated transcription initiation"/>
    <property type="evidence" value="ECO:0007669"/>
    <property type="project" value="InterPro"/>
</dbReference>
<evidence type="ECO:0008006" key="2">
    <source>
        <dbReference type="Google" id="ProtNLM"/>
    </source>
</evidence>
<dbReference type="SUPFAM" id="SSF88946">
    <property type="entry name" value="Sigma2 domain of RNA polymerase sigma factors"/>
    <property type="match status" value="1"/>
</dbReference>
<name>A0A0F9FMD2_9ZZZZ</name>
<accession>A0A0F9FMD2</accession>